<comment type="function">
    <text evidence="1 8">Small GTPase required for proper localization of RNA polymerase II and III (RNAPII and RNAPIII). May act at an RNAP assembly step prior to nuclear import.</text>
</comment>
<dbReference type="PANTHER" id="PTHR21231:SF3">
    <property type="entry name" value="GPN-LOOP GTPASE 2"/>
    <property type="match status" value="1"/>
</dbReference>
<evidence type="ECO:0000256" key="2">
    <source>
        <dbReference type="ARBA" id="ARBA00005290"/>
    </source>
</evidence>
<dbReference type="InterPro" id="IPR030231">
    <property type="entry name" value="Gpn2"/>
</dbReference>
<dbReference type="FunFam" id="3.40.50.300:FF:000338">
    <property type="entry name" value="GPN-loop GTPase 2"/>
    <property type="match status" value="1"/>
</dbReference>
<evidence type="ECO:0000313" key="10">
    <source>
        <dbReference type="Proteomes" id="UP001626550"/>
    </source>
</evidence>
<gene>
    <name evidence="9" type="primary">GPN2</name>
    <name evidence="9" type="ORF">Ciccas_009630</name>
</gene>
<protein>
    <recommendedName>
        <fullName evidence="3 8">GPN-loop GTPase 2</fullName>
    </recommendedName>
</protein>
<comment type="similarity">
    <text evidence="2 8">Belongs to the GPN-loop GTPase family.</text>
</comment>
<evidence type="ECO:0000256" key="1">
    <source>
        <dbReference type="ARBA" id="ARBA00003181"/>
    </source>
</evidence>
<evidence type="ECO:0000313" key="9">
    <source>
        <dbReference type="EMBL" id="KAL3311782.1"/>
    </source>
</evidence>
<dbReference type="InterPro" id="IPR027417">
    <property type="entry name" value="P-loop_NTPase"/>
</dbReference>
<evidence type="ECO:0000256" key="6">
    <source>
        <dbReference type="ARBA" id="ARBA00023134"/>
    </source>
</evidence>
<evidence type="ECO:0000256" key="8">
    <source>
        <dbReference type="RuleBase" id="RU365059"/>
    </source>
</evidence>
<organism evidence="9 10">
    <name type="scientific">Cichlidogyrus casuarinus</name>
    <dbReference type="NCBI Taxonomy" id="1844966"/>
    <lineage>
        <taxon>Eukaryota</taxon>
        <taxon>Metazoa</taxon>
        <taxon>Spiralia</taxon>
        <taxon>Lophotrochozoa</taxon>
        <taxon>Platyhelminthes</taxon>
        <taxon>Monogenea</taxon>
        <taxon>Monopisthocotylea</taxon>
        <taxon>Dactylogyridea</taxon>
        <taxon>Ancyrocephalidae</taxon>
        <taxon>Cichlidogyrus</taxon>
    </lineage>
</organism>
<comment type="caution">
    <text evidence="9">The sequence shown here is derived from an EMBL/GenBank/DDBJ whole genome shotgun (WGS) entry which is preliminary data.</text>
</comment>
<evidence type="ECO:0000256" key="3">
    <source>
        <dbReference type="ARBA" id="ARBA00014588"/>
    </source>
</evidence>
<dbReference type="Gene3D" id="3.40.50.300">
    <property type="entry name" value="P-loop containing nucleotide triphosphate hydrolases"/>
    <property type="match status" value="1"/>
</dbReference>
<evidence type="ECO:0000256" key="5">
    <source>
        <dbReference type="ARBA" id="ARBA00022801"/>
    </source>
</evidence>
<dbReference type="AlphaFoldDB" id="A0ABD2PXX8"/>
<dbReference type="GO" id="GO:0016787">
    <property type="term" value="F:hydrolase activity"/>
    <property type="evidence" value="ECO:0007669"/>
    <property type="project" value="UniProtKB-KW"/>
</dbReference>
<dbReference type="Pfam" id="PF03029">
    <property type="entry name" value="ATP_bind_1"/>
    <property type="match status" value="1"/>
</dbReference>
<keyword evidence="5 8" id="KW-0378">Hydrolase</keyword>
<dbReference type="EMBL" id="JBJKFK010002017">
    <property type="protein sequence ID" value="KAL3311782.1"/>
    <property type="molecule type" value="Genomic_DNA"/>
</dbReference>
<dbReference type="CDD" id="cd17871">
    <property type="entry name" value="GPN2"/>
    <property type="match status" value="1"/>
</dbReference>
<sequence>MDVKKPDKLGYYGQIIIGPPGSGKTTYTDAICNFMSKIGRDVFVINLDPANNYLPYKSFCYADISSLIRLQEVMQALTLGPNGGLLYCIAFLWKNIEWLTNHLRKLKTHSSRPYLLIDCPGQIELFINDENMKNIIVYLTQGLGLNLSIVNLIDSHHCSDAGNFISAVLVSLSAMLHLSLPHINLLSKADLLSQFGSLPFNIDFFTEVLDLKYLIKTIDDNPLFRRYKRLNLAIASLVQDYSIVKFLLLDIQNYASLNNVLSHADKASGYVFSADENKNIQQLVSSTDCIELSVQTIQRVEERFAKNE</sequence>
<keyword evidence="10" id="KW-1185">Reference proteome</keyword>
<dbReference type="SUPFAM" id="SSF52540">
    <property type="entry name" value="P-loop containing nucleoside triphosphate hydrolases"/>
    <property type="match status" value="1"/>
</dbReference>
<accession>A0ABD2PXX8</accession>
<proteinExistence type="inferred from homology"/>
<dbReference type="Proteomes" id="UP001626550">
    <property type="component" value="Unassembled WGS sequence"/>
</dbReference>
<name>A0ABD2PXX8_9PLAT</name>
<comment type="subunit">
    <text evidence="7">Heterodimers with GPN1 or GPN3. Binds to RNA polymerase II (RNAPII).</text>
</comment>
<evidence type="ECO:0000256" key="7">
    <source>
        <dbReference type="ARBA" id="ARBA00046611"/>
    </source>
</evidence>
<dbReference type="PANTHER" id="PTHR21231">
    <property type="entry name" value="XPA-BINDING PROTEIN 1-RELATED"/>
    <property type="match status" value="1"/>
</dbReference>
<dbReference type="InterPro" id="IPR004130">
    <property type="entry name" value="Gpn"/>
</dbReference>
<keyword evidence="4 8" id="KW-0547">Nucleotide-binding</keyword>
<dbReference type="GO" id="GO:0005525">
    <property type="term" value="F:GTP binding"/>
    <property type="evidence" value="ECO:0007669"/>
    <property type="project" value="UniProtKB-KW"/>
</dbReference>
<keyword evidence="6 8" id="KW-0342">GTP-binding</keyword>
<evidence type="ECO:0000256" key="4">
    <source>
        <dbReference type="ARBA" id="ARBA00022741"/>
    </source>
</evidence>
<reference evidence="9 10" key="1">
    <citation type="submission" date="2024-11" db="EMBL/GenBank/DDBJ databases">
        <title>Adaptive evolution of stress response genes in parasites aligns with host niche diversity.</title>
        <authorList>
            <person name="Hahn C."/>
            <person name="Resl P."/>
        </authorList>
    </citation>
    <scope>NUCLEOTIDE SEQUENCE [LARGE SCALE GENOMIC DNA]</scope>
    <source>
        <strain evidence="9">EGGRZ-B1_66</strain>
        <tissue evidence="9">Body</tissue>
    </source>
</reference>